<evidence type="ECO:0000313" key="2">
    <source>
        <dbReference type="EMBL" id="GAH91058.1"/>
    </source>
</evidence>
<reference evidence="2" key="1">
    <citation type="journal article" date="2014" name="Front. Microbiol.">
        <title>High frequency of phylogenetically diverse reductive dehalogenase-homologous genes in deep subseafloor sedimentary metagenomes.</title>
        <authorList>
            <person name="Kawai M."/>
            <person name="Futagami T."/>
            <person name="Toyoda A."/>
            <person name="Takaki Y."/>
            <person name="Nishi S."/>
            <person name="Hori S."/>
            <person name="Arai W."/>
            <person name="Tsubouchi T."/>
            <person name="Morono Y."/>
            <person name="Uchiyama I."/>
            <person name="Ito T."/>
            <person name="Fujiyama A."/>
            <person name="Inagaki F."/>
            <person name="Takami H."/>
        </authorList>
    </citation>
    <scope>NUCLEOTIDE SEQUENCE</scope>
    <source>
        <strain evidence="2">Expedition CK06-06</strain>
    </source>
</reference>
<proteinExistence type="predicted"/>
<feature type="compositionally biased region" description="Basic residues" evidence="1">
    <location>
        <begin position="1"/>
        <end position="10"/>
    </location>
</feature>
<name>X1LAA6_9ZZZZ</name>
<dbReference type="EMBL" id="BARV01001012">
    <property type="protein sequence ID" value="GAH91058.1"/>
    <property type="molecule type" value="Genomic_DNA"/>
</dbReference>
<feature type="non-terminal residue" evidence="2">
    <location>
        <position position="81"/>
    </location>
</feature>
<organism evidence="2">
    <name type="scientific">marine sediment metagenome</name>
    <dbReference type="NCBI Taxonomy" id="412755"/>
    <lineage>
        <taxon>unclassified sequences</taxon>
        <taxon>metagenomes</taxon>
        <taxon>ecological metagenomes</taxon>
    </lineage>
</organism>
<feature type="compositionally biased region" description="Basic and acidic residues" evidence="1">
    <location>
        <begin position="11"/>
        <end position="21"/>
    </location>
</feature>
<accession>X1LAA6</accession>
<gene>
    <name evidence="2" type="ORF">S06H3_03194</name>
</gene>
<comment type="caution">
    <text evidence="2">The sequence shown here is derived from an EMBL/GenBank/DDBJ whole genome shotgun (WGS) entry which is preliminary data.</text>
</comment>
<evidence type="ECO:0000256" key="1">
    <source>
        <dbReference type="SAM" id="MobiDB-lite"/>
    </source>
</evidence>
<protein>
    <submittedName>
        <fullName evidence="2">Uncharacterized protein</fullName>
    </submittedName>
</protein>
<feature type="region of interest" description="Disordered" evidence="1">
    <location>
        <begin position="1"/>
        <end position="21"/>
    </location>
</feature>
<dbReference type="AlphaFoldDB" id="X1LAA6"/>
<sequence>MVKRKKKPKSKHGEGFTRTKKQWENSFADHVGKIIDNSSLKDIGEFAVMGLLAVMTAERTGDIRGAVIGPLAFKLATSMNI</sequence>